<evidence type="ECO:0000256" key="1">
    <source>
        <dbReference type="SAM" id="MobiDB-lite"/>
    </source>
</evidence>
<gene>
    <name evidence="2" type="ORF">AVEN_255734_1</name>
</gene>
<evidence type="ECO:0000313" key="2">
    <source>
        <dbReference type="EMBL" id="GBM62374.1"/>
    </source>
</evidence>
<dbReference type="Proteomes" id="UP000499080">
    <property type="component" value="Unassembled WGS sequence"/>
</dbReference>
<accession>A0A4Y2HAY1</accession>
<dbReference type="AlphaFoldDB" id="A0A4Y2HAY1"/>
<name>A0A4Y2HAY1_ARAVE</name>
<protein>
    <submittedName>
        <fullName evidence="2">Uncharacterized protein</fullName>
    </submittedName>
</protein>
<feature type="region of interest" description="Disordered" evidence="1">
    <location>
        <begin position="206"/>
        <end position="226"/>
    </location>
</feature>
<proteinExistence type="predicted"/>
<dbReference type="EMBL" id="BGPR01001813">
    <property type="protein sequence ID" value="GBM62374.1"/>
    <property type="molecule type" value="Genomic_DNA"/>
</dbReference>
<evidence type="ECO:0000313" key="3">
    <source>
        <dbReference type="Proteomes" id="UP000499080"/>
    </source>
</evidence>
<keyword evidence="3" id="KW-1185">Reference proteome</keyword>
<dbReference type="OrthoDB" id="6450091at2759"/>
<comment type="caution">
    <text evidence="2">The sequence shown here is derived from an EMBL/GenBank/DDBJ whole genome shotgun (WGS) entry which is preliminary data.</text>
</comment>
<organism evidence="2 3">
    <name type="scientific">Araneus ventricosus</name>
    <name type="common">Orbweaver spider</name>
    <name type="synonym">Epeira ventricosa</name>
    <dbReference type="NCBI Taxonomy" id="182803"/>
    <lineage>
        <taxon>Eukaryota</taxon>
        <taxon>Metazoa</taxon>
        <taxon>Ecdysozoa</taxon>
        <taxon>Arthropoda</taxon>
        <taxon>Chelicerata</taxon>
        <taxon>Arachnida</taxon>
        <taxon>Araneae</taxon>
        <taxon>Araneomorphae</taxon>
        <taxon>Entelegynae</taxon>
        <taxon>Araneoidea</taxon>
        <taxon>Araneidae</taxon>
        <taxon>Araneus</taxon>
    </lineage>
</organism>
<reference evidence="2 3" key="1">
    <citation type="journal article" date="2019" name="Sci. Rep.">
        <title>Orb-weaving spider Araneus ventricosus genome elucidates the spidroin gene catalogue.</title>
        <authorList>
            <person name="Kono N."/>
            <person name="Nakamura H."/>
            <person name="Ohtoshi R."/>
            <person name="Moran D.A.P."/>
            <person name="Shinohara A."/>
            <person name="Yoshida Y."/>
            <person name="Fujiwara M."/>
            <person name="Mori M."/>
            <person name="Tomita M."/>
            <person name="Arakawa K."/>
        </authorList>
    </citation>
    <scope>NUCLEOTIDE SEQUENCE [LARGE SCALE GENOMIC DNA]</scope>
</reference>
<sequence length="323" mass="36891">MEPNDSRSLNWKTCFKKILAPHLLKPSNSEEQNNETDAPYKFLNPVNDSLSSFTYPNDLDKSESVQNDITLQITKESVQIDENSQPFFHGSCLYQDFDFPDGNLNDIGHPAEIEENVASIIAAHAEELAKSLKAFKVTKQKKHSKKTESNRSVPDWNTALKKVFNPKPEPETVKTRNFADSSYSEMLDPSLINPWAFHRLSKKDFQQPENMGKVPEQSCTEDSNNKKHYTRAEKEVLELLRLSRSFKRREKPHMNIFDGAGVNCFKDNETKSSKKNISSNTDKPKNICSPGGWVTVRRFTIEDSMNSPPNIITCKPWDPEDGY</sequence>